<accession>A0ABW1IXN2</accession>
<dbReference type="Proteomes" id="UP001596302">
    <property type="component" value="Unassembled WGS sequence"/>
</dbReference>
<comment type="caution">
    <text evidence="2">The sequence shown here is derived from an EMBL/GenBank/DDBJ whole genome shotgun (WGS) entry which is preliminary data.</text>
</comment>
<keyword evidence="1" id="KW-0472">Membrane</keyword>
<keyword evidence="1" id="KW-1133">Transmembrane helix</keyword>
<organism evidence="2 3">
    <name type="scientific">Pseudonocardia hispaniensis</name>
    <dbReference type="NCBI Taxonomy" id="904933"/>
    <lineage>
        <taxon>Bacteria</taxon>
        <taxon>Bacillati</taxon>
        <taxon>Actinomycetota</taxon>
        <taxon>Actinomycetes</taxon>
        <taxon>Pseudonocardiales</taxon>
        <taxon>Pseudonocardiaceae</taxon>
        <taxon>Pseudonocardia</taxon>
    </lineage>
</organism>
<proteinExistence type="predicted"/>
<dbReference type="RefSeq" id="WP_379581966.1">
    <property type="nucleotide sequence ID" value="NZ_JBHSQW010000002.1"/>
</dbReference>
<evidence type="ECO:0000313" key="3">
    <source>
        <dbReference type="Proteomes" id="UP001596302"/>
    </source>
</evidence>
<protein>
    <submittedName>
        <fullName evidence="2">Uncharacterized protein</fullName>
    </submittedName>
</protein>
<dbReference type="EMBL" id="JBHSQW010000002">
    <property type="protein sequence ID" value="MFC5992920.1"/>
    <property type="molecule type" value="Genomic_DNA"/>
</dbReference>
<reference evidence="3" key="1">
    <citation type="journal article" date="2019" name="Int. J. Syst. Evol. Microbiol.">
        <title>The Global Catalogue of Microorganisms (GCM) 10K type strain sequencing project: providing services to taxonomists for standard genome sequencing and annotation.</title>
        <authorList>
            <consortium name="The Broad Institute Genomics Platform"/>
            <consortium name="The Broad Institute Genome Sequencing Center for Infectious Disease"/>
            <person name="Wu L."/>
            <person name="Ma J."/>
        </authorList>
    </citation>
    <scope>NUCLEOTIDE SEQUENCE [LARGE SCALE GENOMIC DNA]</scope>
    <source>
        <strain evidence="3">CCM 8391</strain>
    </source>
</reference>
<gene>
    <name evidence="2" type="ORF">ACFQE5_01695</name>
</gene>
<sequence length="112" mass="12229">MASKNRPRLVQALVAPLTESRKPVEPGETIKVKQRSTWNQAPPSLAALASYTAAGEWVPGEQAPVLEFMGKVYGYGVAIPVSIALYAVAWVLQRPSRLLLFAVLALVLWATW</sequence>
<evidence type="ECO:0000313" key="2">
    <source>
        <dbReference type="EMBL" id="MFC5992920.1"/>
    </source>
</evidence>
<feature type="transmembrane region" description="Helical" evidence="1">
    <location>
        <begin position="72"/>
        <end position="89"/>
    </location>
</feature>
<evidence type="ECO:0000256" key="1">
    <source>
        <dbReference type="SAM" id="Phobius"/>
    </source>
</evidence>
<keyword evidence="3" id="KW-1185">Reference proteome</keyword>
<name>A0ABW1IXN2_9PSEU</name>
<keyword evidence="1" id="KW-0812">Transmembrane</keyword>